<keyword evidence="6 7" id="KW-0472">Membrane</keyword>
<feature type="transmembrane region" description="Helical" evidence="7">
    <location>
        <begin position="84"/>
        <end position="113"/>
    </location>
</feature>
<dbReference type="EMBL" id="CP015756">
    <property type="protein sequence ID" value="APC41942.1"/>
    <property type="molecule type" value="Genomic_DNA"/>
</dbReference>
<feature type="transmembrane region" description="Helical" evidence="7">
    <location>
        <begin position="443"/>
        <end position="465"/>
    </location>
</feature>
<dbReference type="PANTHER" id="PTHR30250">
    <property type="entry name" value="PST FAMILY PREDICTED COLANIC ACID TRANSPORTER"/>
    <property type="match status" value="1"/>
</dbReference>
<comment type="subcellular location">
    <subcellularLocation>
        <location evidence="1">Cell membrane</location>
        <topology evidence="1">Multi-pass membrane protein</topology>
    </subcellularLocation>
</comment>
<evidence type="ECO:0000313" key="9">
    <source>
        <dbReference type="Proteomes" id="UP000182569"/>
    </source>
</evidence>
<proteinExistence type="inferred from homology"/>
<dbReference type="CDD" id="cd13127">
    <property type="entry name" value="MATE_tuaB_like"/>
    <property type="match status" value="1"/>
</dbReference>
<dbReference type="InterPro" id="IPR050833">
    <property type="entry name" value="Poly_Biosynth_Transport"/>
</dbReference>
<keyword evidence="4 7" id="KW-0812">Transmembrane</keyword>
<evidence type="ECO:0000256" key="6">
    <source>
        <dbReference type="ARBA" id="ARBA00023136"/>
    </source>
</evidence>
<dbReference type="OrthoDB" id="9770347at2"/>
<feature type="transmembrane region" description="Helical" evidence="7">
    <location>
        <begin position="327"/>
        <end position="347"/>
    </location>
</feature>
<dbReference type="STRING" id="1552.A7L45_18670"/>
<dbReference type="KEGG" id="ceu:A7L45_18670"/>
<feature type="transmembrane region" description="Helical" evidence="7">
    <location>
        <begin position="419"/>
        <end position="436"/>
    </location>
</feature>
<evidence type="ECO:0000256" key="2">
    <source>
        <dbReference type="ARBA" id="ARBA00007430"/>
    </source>
</evidence>
<feature type="transmembrane region" description="Helical" evidence="7">
    <location>
        <begin position="368"/>
        <end position="399"/>
    </location>
</feature>
<sequence>MSEKSKNLKNNILIGLLWKLMERGGTQGIQFILQIVLARLLVPNDYGIIALIAIFITIANVFVQSGFNTALIQKKDANEVDFSSVFYLSLFVASLLYVLLFFAAPYIAAFYYVPQLVQVIRVLSITLFFGAFNSIQNAVIAKKMQFKKLFFSSLGAILVSGTIGVTLAYKGYGVWALVAQQLTNQFMITVILWFTVKWRPKLMFSFERVKGLFSFGWKLLVSSLIDTLYMNLCSLIIGKMYNPTMLGFFNRGDQFPQIVVTNIDGSIQSVMLPALALEQDNSKRVKDMVRRSIITSSFILFPMMVGLAVIAEPLVKMLLTAKWLPCVPFLQIACASYALYPIHTANLQAINALGRSDIFLKLEIIKKIAGVAILGVTIFHGVYAIAIGMFVTGIISTFINAYPNLKLLNYSYKEQWKDIMPSLLLSLVMGVVVYNFKWIHMTAGLTLTSQVCVGGVIYVGMARIFKLECLQYLINTIRDLKGRNANVMGKVE</sequence>
<reference evidence="9" key="1">
    <citation type="journal article" date="2016" name="Front. Microbiol.">
        <title>Complete Genome Sequence of Clostridium estertheticum DSM 8809, a Microbe Identified in Spoiled Vacuum Packed Beef.</title>
        <authorList>
            <person name="Yu Z."/>
            <person name="Gunn L."/>
            <person name="Brennan E."/>
            <person name="Reid R."/>
            <person name="Wall P.G."/>
            <person name="Gaora O.P."/>
            <person name="Hurley D."/>
            <person name="Bolton D."/>
            <person name="Fanning S."/>
        </authorList>
    </citation>
    <scope>NUCLEOTIDE SEQUENCE [LARGE SCALE GENOMIC DNA]</scope>
    <source>
        <strain evidence="9">DSM 8809</strain>
    </source>
</reference>
<accession>A0A1J0GM38</accession>
<organism evidence="8 9">
    <name type="scientific">Clostridium estertheticum subsp. estertheticum</name>
    <dbReference type="NCBI Taxonomy" id="1552"/>
    <lineage>
        <taxon>Bacteria</taxon>
        <taxon>Bacillati</taxon>
        <taxon>Bacillota</taxon>
        <taxon>Clostridia</taxon>
        <taxon>Eubacteriales</taxon>
        <taxon>Clostridiaceae</taxon>
        <taxon>Clostridium</taxon>
    </lineage>
</organism>
<evidence type="ECO:0000313" key="8">
    <source>
        <dbReference type="EMBL" id="APC41942.1"/>
    </source>
</evidence>
<comment type="similarity">
    <text evidence="2">Belongs to the polysaccharide synthase family.</text>
</comment>
<evidence type="ECO:0000256" key="3">
    <source>
        <dbReference type="ARBA" id="ARBA00022475"/>
    </source>
</evidence>
<name>A0A1J0GM38_9CLOT</name>
<evidence type="ECO:0000256" key="7">
    <source>
        <dbReference type="SAM" id="Phobius"/>
    </source>
</evidence>
<gene>
    <name evidence="8" type="ORF">A7L45_18670</name>
</gene>
<evidence type="ECO:0000256" key="4">
    <source>
        <dbReference type="ARBA" id="ARBA00022692"/>
    </source>
</evidence>
<dbReference type="Pfam" id="PF13440">
    <property type="entry name" value="Polysacc_synt_3"/>
    <property type="match status" value="1"/>
</dbReference>
<evidence type="ECO:0000256" key="1">
    <source>
        <dbReference type="ARBA" id="ARBA00004651"/>
    </source>
</evidence>
<keyword evidence="3" id="KW-1003">Cell membrane</keyword>
<protein>
    <submittedName>
        <fullName evidence="8">Lipopolysaccharide biosynthesis protein</fullName>
    </submittedName>
</protein>
<feature type="transmembrane region" description="Helical" evidence="7">
    <location>
        <begin position="175"/>
        <end position="196"/>
    </location>
</feature>
<dbReference type="Proteomes" id="UP000182569">
    <property type="component" value="Chromosome"/>
</dbReference>
<dbReference type="AlphaFoldDB" id="A0A1J0GM38"/>
<dbReference type="RefSeq" id="WP_071614235.1">
    <property type="nucleotide sequence ID" value="NZ_CP015756.1"/>
</dbReference>
<feature type="transmembrane region" description="Helical" evidence="7">
    <location>
        <begin position="48"/>
        <end position="72"/>
    </location>
</feature>
<feature type="transmembrane region" description="Helical" evidence="7">
    <location>
        <begin position="298"/>
        <end position="315"/>
    </location>
</feature>
<feature type="transmembrane region" description="Helical" evidence="7">
    <location>
        <begin position="119"/>
        <end position="140"/>
    </location>
</feature>
<evidence type="ECO:0000256" key="5">
    <source>
        <dbReference type="ARBA" id="ARBA00022989"/>
    </source>
</evidence>
<keyword evidence="9" id="KW-1185">Reference proteome</keyword>
<feature type="transmembrane region" description="Helical" evidence="7">
    <location>
        <begin position="149"/>
        <end position="169"/>
    </location>
</feature>
<keyword evidence="5 7" id="KW-1133">Transmembrane helix</keyword>
<dbReference type="PANTHER" id="PTHR30250:SF10">
    <property type="entry name" value="LIPOPOLYSACCHARIDE BIOSYNTHESIS PROTEIN WZXC"/>
    <property type="match status" value="1"/>
</dbReference>
<dbReference type="GO" id="GO:0005886">
    <property type="term" value="C:plasma membrane"/>
    <property type="evidence" value="ECO:0007669"/>
    <property type="project" value="UniProtKB-SubCell"/>
</dbReference>